<feature type="compositionally biased region" description="Basic and acidic residues" evidence="4">
    <location>
        <begin position="62"/>
        <end position="76"/>
    </location>
</feature>
<feature type="region of interest" description="Disordered" evidence="4">
    <location>
        <begin position="277"/>
        <end position="302"/>
    </location>
</feature>
<evidence type="ECO:0000256" key="2">
    <source>
        <dbReference type="ARBA" id="ARBA00023306"/>
    </source>
</evidence>
<feature type="region of interest" description="Disordered" evidence="4">
    <location>
        <begin position="202"/>
        <end position="229"/>
    </location>
</feature>
<comment type="similarity">
    <text evidence="1">Belongs to the Cdt1 family.</text>
</comment>
<feature type="compositionally biased region" description="Basic and acidic residues" evidence="4">
    <location>
        <begin position="93"/>
        <end position="104"/>
    </location>
</feature>
<organism evidence="6 7">
    <name type="scientific">Linnemannia gamsii</name>
    <dbReference type="NCBI Taxonomy" id="64522"/>
    <lineage>
        <taxon>Eukaryota</taxon>
        <taxon>Fungi</taxon>
        <taxon>Fungi incertae sedis</taxon>
        <taxon>Mucoromycota</taxon>
        <taxon>Mortierellomycotina</taxon>
        <taxon>Mortierellomycetes</taxon>
        <taxon>Mortierellales</taxon>
        <taxon>Mortierellaceae</taxon>
        <taxon>Linnemannia</taxon>
    </lineage>
</organism>
<keyword evidence="2" id="KW-0131">Cell cycle</keyword>
<dbReference type="Pfam" id="PF16679">
    <property type="entry name" value="CDT1_C"/>
    <property type="match status" value="1"/>
</dbReference>
<feature type="region of interest" description="Disordered" evidence="4">
    <location>
        <begin position="1"/>
        <end position="37"/>
    </location>
</feature>
<feature type="region of interest" description="Disordered" evidence="4">
    <location>
        <begin position="62"/>
        <end position="185"/>
    </location>
</feature>
<feature type="domain" description="CDT1 Geminin-binding" evidence="5">
    <location>
        <begin position="320"/>
        <end position="474"/>
    </location>
</feature>
<evidence type="ECO:0000313" key="7">
    <source>
        <dbReference type="Proteomes" id="UP001194696"/>
    </source>
</evidence>
<dbReference type="PANTHER" id="PTHR28637:SF1">
    <property type="entry name" value="DNA REPLICATION FACTOR CDT1"/>
    <property type="match status" value="1"/>
</dbReference>
<sequence length="671" mass="75903">MAGGNQTRLGLVHQKPGTRRMLNEKRTINPPATTDDGKIEQLLPTERLLEKAGALTQTMEEKLMEYRKGKEEDKRAKNAPPAVSTRSSRSITKRTEETNKDDSTQRNLRSMMQASAKRNTATTTTTTATSISSTTSSNTTFTESITTIDKVDNTASMPDQDEQDKELEDQDDDDTEPINRDAQVQTDYVQTVLEKREVVIGESSVEQQAEEKSDDAGEDSVVPIQEGSPRRPVVRKEVVKPVAKDTTVHVAEEEDEDNIHPLARTVVKSTSHPIHKKLHADDTNNHDSTDRAHQPVNIPPKSPRKIVVREPIMSETVLPLPSHMHAMFELFKGLEQVLEFTKRQGQLCFYHKLRKHVELQSGRNFEIKHLAQLKTMLPEGYKLTGAPCLFEGVKTRSILIDMPTLKDESEGNFAPENEKRRKLFVERLYDRIKSHHQKFLFSTTPHRTDTYPHEWHPDFDLETVALVEETDIPLLKPIVVDSSKLNLRNLGVRREVVKAPTKTAMITQEDGPSTSQEKAEPVTAADFPPEAPVTKALTALEQLKERIRQKQLEKKDQGRGMANPEEKRQALIASRLPAVFDLIRFKRVDVLSLKSLTEQVVKSSRQPISEVEGRESLEMMAKVLPEWCSVFGTNDGVKYFKVLRDDGHGNRILHDERALRTRLVTKTTVGL</sequence>
<keyword evidence="3" id="KW-0175">Coiled coil</keyword>
<dbReference type="EMBL" id="JAAAIM010001392">
    <property type="protein sequence ID" value="KAG0278977.1"/>
    <property type="molecule type" value="Genomic_DNA"/>
</dbReference>
<feature type="coiled-coil region" evidence="3">
    <location>
        <begin position="533"/>
        <end position="560"/>
    </location>
</feature>
<reference evidence="6 7" key="1">
    <citation type="journal article" date="2020" name="Fungal Divers.">
        <title>Resolving the Mortierellaceae phylogeny through synthesis of multi-gene phylogenetics and phylogenomics.</title>
        <authorList>
            <person name="Vandepol N."/>
            <person name="Liber J."/>
            <person name="Desiro A."/>
            <person name="Na H."/>
            <person name="Kennedy M."/>
            <person name="Barry K."/>
            <person name="Grigoriev I.V."/>
            <person name="Miller A.N."/>
            <person name="O'Donnell K."/>
            <person name="Stajich J.E."/>
            <person name="Bonito G."/>
        </authorList>
    </citation>
    <scope>NUCLEOTIDE SEQUENCE [LARGE SCALE GENOMIC DNA]</scope>
    <source>
        <strain evidence="6 7">AD045</strain>
    </source>
</reference>
<dbReference type="InterPro" id="IPR045173">
    <property type="entry name" value="Cdt1"/>
</dbReference>
<evidence type="ECO:0000256" key="4">
    <source>
        <dbReference type="SAM" id="MobiDB-lite"/>
    </source>
</evidence>
<dbReference type="InterPro" id="IPR036390">
    <property type="entry name" value="WH_DNA-bd_sf"/>
</dbReference>
<feature type="compositionally biased region" description="Acidic residues" evidence="4">
    <location>
        <begin position="159"/>
        <end position="176"/>
    </location>
</feature>
<dbReference type="InterPro" id="IPR014939">
    <property type="entry name" value="CDT1_Gemini-bd-like"/>
</dbReference>
<gene>
    <name evidence="6" type="ORF">BGZ96_002131</name>
</gene>
<comment type="caution">
    <text evidence="6">The sequence shown here is derived from an EMBL/GenBank/DDBJ whole genome shotgun (WGS) entry which is preliminary data.</text>
</comment>
<proteinExistence type="inferred from homology"/>
<dbReference type="PANTHER" id="PTHR28637">
    <property type="entry name" value="DNA REPLICATION FACTOR CDT1"/>
    <property type="match status" value="1"/>
</dbReference>
<dbReference type="Proteomes" id="UP001194696">
    <property type="component" value="Unassembled WGS sequence"/>
</dbReference>
<accession>A0ABQ7JLE6</accession>
<protein>
    <recommendedName>
        <fullName evidence="5">CDT1 Geminin-binding domain-containing protein</fullName>
    </recommendedName>
</protein>
<dbReference type="SMART" id="SM01075">
    <property type="entry name" value="CDT1"/>
    <property type="match status" value="1"/>
</dbReference>
<feature type="compositionally biased region" description="Basic and acidic residues" evidence="4">
    <location>
        <begin position="279"/>
        <end position="293"/>
    </location>
</feature>
<feature type="region of interest" description="Disordered" evidence="4">
    <location>
        <begin position="507"/>
        <end position="528"/>
    </location>
</feature>
<feature type="compositionally biased region" description="Polar residues" evidence="4">
    <location>
        <begin position="507"/>
        <end position="516"/>
    </location>
</feature>
<dbReference type="InterPro" id="IPR038090">
    <property type="entry name" value="Cdt1_C_WH_dom_sf"/>
</dbReference>
<dbReference type="Gene3D" id="1.10.10.1420">
    <property type="entry name" value="DNA replication factor Cdt1, C-terminal WH domain"/>
    <property type="match status" value="1"/>
</dbReference>
<dbReference type="Pfam" id="PF08839">
    <property type="entry name" value="CDT1"/>
    <property type="match status" value="1"/>
</dbReference>
<dbReference type="InterPro" id="IPR032054">
    <property type="entry name" value="Cdt1_C"/>
</dbReference>
<feature type="compositionally biased region" description="Low complexity" evidence="4">
    <location>
        <begin position="119"/>
        <end position="147"/>
    </location>
</feature>
<evidence type="ECO:0000256" key="1">
    <source>
        <dbReference type="ARBA" id="ARBA00008356"/>
    </source>
</evidence>
<dbReference type="SUPFAM" id="SSF46785">
    <property type="entry name" value="Winged helix' DNA-binding domain"/>
    <property type="match status" value="1"/>
</dbReference>
<feature type="compositionally biased region" description="Polar residues" evidence="4">
    <location>
        <begin position="105"/>
        <end position="118"/>
    </location>
</feature>
<evidence type="ECO:0000256" key="3">
    <source>
        <dbReference type="SAM" id="Coils"/>
    </source>
</evidence>
<name>A0ABQ7JLE6_9FUNG</name>
<keyword evidence="7" id="KW-1185">Reference proteome</keyword>
<evidence type="ECO:0000259" key="5">
    <source>
        <dbReference type="SMART" id="SM01075"/>
    </source>
</evidence>
<evidence type="ECO:0000313" key="6">
    <source>
        <dbReference type="EMBL" id="KAG0278977.1"/>
    </source>
</evidence>